<evidence type="ECO:0000256" key="14">
    <source>
        <dbReference type="ARBA" id="ARBA00073058"/>
    </source>
</evidence>
<comment type="caution">
    <text evidence="18">The sequence shown here is derived from an EMBL/GenBank/DDBJ whole genome shotgun (WGS) entry which is preliminary data.</text>
</comment>
<keyword evidence="7" id="KW-0007">Acetylation</keyword>
<comment type="function">
    <text evidence="13">Component of the intraflagellar transport (IFT) complex B: together with IFT74, forms a tubulin-binding module that specifically mediates transport of tubulin within the cilium. Binds tubulin via its CH (calponin-homology)-like region. Required for ciliogenesis. Required for proper regulation of SHH signaling. Plays an important role during spermatogenesis by modulating the assembly and elongation of the sperm flagella.</text>
</comment>
<keyword evidence="10" id="KW-0206">Cytoskeleton</keyword>
<keyword evidence="9" id="KW-0969">Cilium</keyword>
<evidence type="ECO:0000313" key="19">
    <source>
        <dbReference type="Proteomes" id="UP001558652"/>
    </source>
</evidence>
<dbReference type="GO" id="GO:0030154">
    <property type="term" value="P:cell differentiation"/>
    <property type="evidence" value="ECO:0007669"/>
    <property type="project" value="UniProtKB-KW"/>
</dbReference>
<dbReference type="GO" id="GO:0005929">
    <property type="term" value="C:cilium"/>
    <property type="evidence" value="ECO:0007669"/>
    <property type="project" value="UniProtKB-ARBA"/>
</dbReference>
<keyword evidence="3" id="KW-0597">Phosphoprotein</keyword>
<evidence type="ECO:0000256" key="10">
    <source>
        <dbReference type="ARBA" id="ARBA00023212"/>
    </source>
</evidence>
<feature type="domain" description="IFT81 calponin homology" evidence="17">
    <location>
        <begin position="3"/>
        <end position="123"/>
    </location>
</feature>
<dbReference type="InterPro" id="IPR041146">
    <property type="entry name" value="IFT81_CH"/>
</dbReference>
<keyword evidence="5" id="KW-0970">Cilium biogenesis/degradation</keyword>
<dbReference type="EMBL" id="JBFDAA010000011">
    <property type="protein sequence ID" value="KAL1123765.1"/>
    <property type="molecule type" value="Genomic_DNA"/>
</dbReference>
<evidence type="ECO:0000256" key="8">
    <source>
        <dbReference type="ARBA" id="ARBA00023054"/>
    </source>
</evidence>
<evidence type="ECO:0000313" key="18">
    <source>
        <dbReference type="EMBL" id="KAL1123765.1"/>
    </source>
</evidence>
<dbReference type="GO" id="GO:0042073">
    <property type="term" value="P:intraciliary transport"/>
    <property type="evidence" value="ECO:0007669"/>
    <property type="project" value="UniProtKB-ARBA"/>
</dbReference>
<evidence type="ECO:0000256" key="2">
    <source>
        <dbReference type="ARBA" id="ARBA00022490"/>
    </source>
</evidence>
<keyword evidence="6" id="KW-0744">Spermatogenesis</keyword>
<evidence type="ECO:0000256" key="5">
    <source>
        <dbReference type="ARBA" id="ARBA00022794"/>
    </source>
</evidence>
<comment type="similarity">
    <text evidence="12">Belongs to the IFT81 family.</text>
</comment>
<keyword evidence="19" id="KW-1185">Reference proteome</keyword>
<evidence type="ECO:0000256" key="1">
    <source>
        <dbReference type="ARBA" id="ARBA00004120"/>
    </source>
</evidence>
<dbReference type="GO" id="GO:0030992">
    <property type="term" value="C:intraciliary transport particle B"/>
    <property type="evidence" value="ECO:0007669"/>
    <property type="project" value="UniProtKB-ARBA"/>
</dbReference>
<dbReference type="PANTHER" id="PTHR15614:SF2">
    <property type="entry name" value="INTRAFLAGELLAR TRANSPORT PROTEIN 81 HOMOLOG"/>
    <property type="match status" value="1"/>
</dbReference>
<keyword evidence="8 16" id="KW-0175">Coiled coil</keyword>
<evidence type="ECO:0000256" key="11">
    <source>
        <dbReference type="ARBA" id="ARBA00023273"/>
    </source>
</evidence>
<evidence type="ECO:0000256" key="6">
    <source>
        <dbReference type="ARBA" id="ARBA00022871"/>
    </source>
</evidence>
<sequence length="194" mass="22802">MSETVRTIIAALNREPFNKNYTPMTFDALSPEDLLQVLTDVLAEMDEDHRIEIRKEEPEETIVRFLTMLRVLRYSPGPDPVSFRQGLVQGEKEVVYPILEWLLNNLDELKTRAYLGKYLVKVDVPLEVLSNPEISALYKQHLQLLEEFKTLHKTMLEQKAQVANVEEMRFDIEVMQEEKDMLIKKTERLQRKVN</sequence>
<organism evidence="18 19">
    <name type="scientific">Ranatra chinensis</name>
    <dbReference type="NCBI Taxonomy" id="642074"/>
    <lineage>
        <taxon>Eukaryota</taxon>
        <taxon>Metazoa</taxon>
        <taxon>Ecdysozoa</taxon>
        <taxon>Arthropoda</taxon>
        <taxon>Hexapoda</taxon>
        <taxon>Insecta</taxon>
        <taxon>Pterygota</taxon>
        <taxon>Neoptera</taxon>
        <taxon>Paraneoptera</taxon>
        <taxon>Hemiptera</taxon>
        <taxon>Heteroptera</taxon>
        <taxon>Panheteroptera</taxon>
        <taxon>Nepomorpha</taxon>
        <taxon>Nepidae</taxon>
        <taxon>Ranatrinae</taxon>
        <taxon>Ranatra</taxon>
    </lineage>
</organism>
<keyword evidence="4" id="KW-0221">Differentiation</keyword>
<proteinExistence type="inferred from homology"/>
<reference evidence="18 19" key="1">
    <citation type="submission" date="2024-07" db="EMBL/GenBank/DDBJ databases">
        <title>Chromosome-level genome assembly of the water stick insect Ranatra chinensis (Heteroptera: Nepidae).</title>
        <authorList>
            <person name="Liu X."/>
        </authorList>
    </citation>
    <scope>NUCLEOTIDE SEQUENCE [LARGE SCALE GENOMIC DNA]</scope>
    <source>
        <strain evidence="18">Cailab_2021Rc</strain>
        <tissue evidence="18">Muscle</tissue>
    </source>
</reference>
<evidence type="ECO:0000256" key="4">
    <source>
        <dbReference type="ARBA" id="ARBA00022782"/>
    </source>
</evidence>
<name>A0ABD0Y8T8_9HEMI</name>
<evidence type="ECO:0000256" key="7">
    <source>
        <dbReference type="ARBA" id="ARBA00022990"/>
    </source>
</evidence>
<dbReference type="Proteomes" id="UP001558652">
    <property type="component" value="Unassembled WGS sequence"/>
</dbReference>
<dbReference type="GO" id="GO:0005815">
    <property type="term" value="C:microtubule organizing center"/>
    <property type="evidence" value="ECO:0007669"/>
    <property type="project" value="UniProtKB-ARBA"/>
</dbReference>
<dbReference type="FunFam" id="1.10.418.70:FF:000001">
    <property type="entry name" value="Intraflagellar transport protein 81 homolog"/>
    <property type="match status" value="1"/>
</dbReference>
<dbReference type="InterPro" id="IPR043016">
    <property type="entry name" value="IFT81_N_sf"/>
</dbReference>
<evidence type="ECO:0000256" key="16">
    <source>
        <dbReference type="SAM" id="Coils"/>
    </source>
</evidence>
<dbReference type="GO" id="GO:0007283">
    <property type="term" value="P:spermatogenesis"/>
    <property type="evidence" value="ECO:0007669"/>
    <property type="project" value="UniProtKB-KW"/>
</dbReference>
<keyword evidence="2" id="KW-0963">Cytoplasm</keyword>
<evidence type="ECO:0000256" key="12">
    <source>
        <dbReference type="ARBA" id="ARBA00043983"/>
    </source>
</evidence>
<evidence type="ECO:0000256" key="15">
    <source>
        <dbReference type="ARBA" id="ARBA00079903"/>
    </source>
</evidence>
<evidence type="ECO:0000256" key="3">
    <source>
        <dbReference type="ARBA" id="ARBA00022553"/>
    </source>
</evidence>
<dbReference type="Pfam" id="PF18383">
    <property type="entry name" value="IFT81_CH"/>
    <property type="match status" value="1"/>
</dbReference>
<dbReference type="AlphaFoldDB" id="A0ABD0Y8T8"/>
<gene>
    <name evidence="18" type="ORF">AAG570_001538</name>
</gene>
<dbReference type="PANTHER" id="PTHR15614">
    <property type="entry name" value="INTRAFLAGELLAR TRANSPORT PROTEIN 81 HOMOLOG"/>
    <property type="match status" value="1"/>
</dbReference>
<comment type="subcellular location">
    <subcellularLocation>
        <location evidence="1">Cytoplasm</location>
        <location evidence="1">Cytoskeleton</location>
        <location evidence="1">Cilium basal body</location>
    </subcellularLocation>
</comment>
<evidence type="ECO:0000256" key="9">
    <source>
        <dbReference type="ARBA" id="ARBA00023069"/>
    </source>
</evidence>
<protein>
    <recommendedName>
        <fullName evidence="14">Intraflagellar transport protein 81 homolog</fullName>
    </recommendedName>
    <alternativeName>
        <fullName evidence="15">Carnitine deficiency-associated protein expressed in ventricle 1</fullName>
    </alternativeName>
</protein>
<feature type="coiled-coil region" evidence="16">
    <location>
        <begin position="165"/>
        <end position="192"/>
    </location>
</feature>
<dbReference type="Gene3D" id="1.10.418.70">
    <property type="entry name" value="Intraflagellar transport protein 81, N-terminal domain"/>
    <property type="match status" value="1"/>
</dbReference>
<dbReference type="GO" id="GO:0060271">
    <property type="term" value="P:cilium assembly"/>
    <property type="evidence" value="ECO:0007669"/>
    <property type="project" value="UniProtKB-ARBA"/>
</dbReference>
<evidence type="ECO:0000256" key="13">
    <source>
        <dbReference type="ARBA" id="ARBA00055755"/>
    </source>
</evidence>
<keyword evidence="11" id="KW-0966">Cell projection</keyword>
<dbReference type="InterPro" id="IPR029600">
    <property type="entry name" value="IFT81"/>
</dbReference>
<evidence type="ECO:0000259" key="17">
    <source>
        <dbReference type="Pfam" id="PF18383"/>
    </source>
</evidence>
<accession>A0ABD0Y8T8</accession>